<reference evidence="3 4" key="1">
    <citation type="journal article" date="2023" name="G3 (Bethesda)">
        <title>A chromosome-length genome assembly and annotation of blackberry (Rubus argutus, cv. 'Hillquist').</title>
        <authorList>
            <person name="Bruna T."/>
            <person name="Aryal R."/>
            <person name="Dudchenko O."/>
            <person name="Sargent D.J."/>
            <person name="Mead D."/>
            <person name="Buti M."/>
            <person name="Cavallini A."/>
            <person name="Hytonen T."/>
            <person name="Andres J."/>
            <person name="Pham M."/>
            <person name="Weisz D."/>
            <person name="Mascagni F."/>
            <person name="Usai G."/>
            <person name="Natali L."/>
            <person name="Bassil N."/>
            <person name="Fernandez G.E."/>
            <person name="Lomsadze A."/>
            <person name="Armour M."/>
            <person name="Olukolu B."/>
            <person name="Poorten T."/>
            <person name="Britton C."/>
            <person name="Davik J."/>
            <person name="Ashrafi H."/>
            <person name="Aiden E.L."/>
            <person name="Borodovsky M."/>
            <person name="Worthington M."/>
        </authorList>
    </citation>
    <scope>NUCLEOTIDE SEQUENCE [LARGE SCALE GENOMIC DNA]</scope>
    <source>
        <strain evidence="3">PI 553951</strain>
    </source>
</reference>
<comment type="caution">
    <text evidence="3">The sequence shown here is derived from an EMBL/GenBank/DDBJ whole genome shotgun (WGS) entry which is preliminary data.</text>
</comment>
<keyword evidence="4" id="KW-1185">Reference proteome</keyword>
<dbReference type="EMBL" id="JBEDUW010000006">
    <property type="protein sequence ID" value="KAK9921946.1"/>
    <property type="molecule type" value="Genomic_DNA"/>
</dbReference>
<feature type="region of interest" description="Disordered" evidence="1">
    <location>
        <begin position="15"/>
        <end position="38"/>
    </location>
</feature>
<dbReference type="EMBL" id="JBEDUW010000006">
    <property type="protein sequence ID" value="KAK9921947.1"/>
    <property type="molecule type" value="Genomic_DNA"/>
</dbReference>
<dbReference type="Proteomes" id="UP001457282">
    <property type="component" value="Unassembled WGS sequence"/>
</dbReference>
<evidence type="ECO:0000256" key="1">
    <source>
        <dbReference type="SAM" id="MobiDB-lite"/>
    </source>
</evidence>
<name>A0AAW1WF66_RUBAR</name>
<evidence type="ECO:0000313" key="4">
    <source>
        <dbReference type="Proteomes" id="UP001457282"/>
    </source>
</evidence>
<sequence length="93" mass="10254">MRLGGRSVEIWAATANKRAGHERTPTARGHDGDGGLGSLPSLDRWVVTGIAAWCLWVIEFVDGCFGEGFIEIDLNCRFGLVMEGDEGFAVRWW</sequence>
<accession>A0AAW1WF66</accession>
<evidence type="ECO:0000313" key="2">
    <source>
        <dbReference type="EMBL" id="KAK9921946.1"/>
    </source>
</evidence>
<proteinExistence type="predicted"/>
<feature type="compositionally biased region" description="Basic and acidic residues" evidence="1">
    <location>
        <begin position="19"/>
        <end position="33"/>
    </location>
</feature>
<evidence type="ECO:0000313" key="3">
    <source>
        <dbReference type="EMBL" id="KAK9921947.1"/>
    </source>
</evidence>
<dbReference type="AlphaFoldDB" id="A0AAW1WF66"/>
<gene>
    <name evidence="2" type="ORF">M0R45_030438</name>
    <name evidence="3" type="ORF">M0R45_030439</name>
</gene>
<organism evidence="3 4">
    <name type="scientific">Rubus argutus</name>
    <name type="common">Southern blackberry</name>
    <dbReference type="NCBI Taxonomy" id="59490"/>
    <lineage>
        <taxon>Eukaryota</taxon>
        <taxon>Viridiplantae</taxon>
        <taxon>Streptophyta</taxon>
        <taxon>Embryophyta</taxon>
        <taxon>Tracheophyta</taxon>
        <taxon>Spermatophyta</taxon>
        <taxon>Magnoliopsida</taxon>
        <taxon>eudicotyledons</taxon>
        <taxon>Gunneridae</taxon>
        <taxon>Pentapetalae</taxon>
        <taxon>rosids</taxon>
        <taxon>fabids</taxon>
        <taxon>Rosales</taxon>
        <taxon>Rosaceae</taxon>
        <taxon>Rosoideae</taxon>
        <taxon>Rosoideae incertae sedis</taxon>
        <taxon>Rubus</taxon>
    </lineage>
</organism>
<protein>
    <submittedName>
        <fullName evidence="3">Uncharacterized protein</fullName>
    </submittedName>
</protein>